<dbReference type="GO" id="GO:0003824">
    <property type="term" value="F:catalytic activity"/>
    <property type="evidence" value="ECO:0007669"/>
    <property type="project" value="InterPro"/>
</dbReference>
<sequence length="376" mass="42970">MVVLQAIHEGIMAFYQSIKNSYRYPRGDAQPGQSGWIADRLLRLRALLNAEIVSRRAPNSLIIGSWNIRHFDGGRPRLPESFHYIAEIIDHFDICALQEVKSVESMEQLMGLLGPNWDYFINDSSGAGRGNHERMAFVYNRNRVFFRNLIGELVIEKGALPGDEQIGRTPFFASFQAGWFRFVLCSAHIVFEETEGRPLREDEIRVIAEILKDRAKDTDEVHVFIGDMNIEEPGDPGHRALTSNGFEVPDLGPTSLTGTKHYDQIAFSGLQDKTEMLNRGAIHWQEAVFTDAEMEAYRDIAKAIRRRRKSGEGFWDFHTSIQRALAAGEDVGEAYSDWEGEYSSWRTHEMSDHLPIWIELKVDYSNEYLLGIKKRG</sequence>
<dbReference type="EMBL" id="QETF01000005">
    <property type="protein sequence ID" value="PWG17493.1"/>
    <property type="molecule type" value="Genomic_DNA"/>
</dbReference>
<accession>A0A2V1P4U5</accession>
<dbReference type="Proteomes" id="UP000245293">
    <property type="component" value="Unassembled WGS sequence"/>
</dbReference>
<organism evidence="2 3">
    <name type="scientific">Salibaculum griseiflavum</name>
    <dbReference type="NCBI Taxonomy" id="1914409"/>
    <lineage>
        <taxon>Bacteria</taxon>
        <taxon>Pseudomonadati</taxon>
        <taxon>Pseudomonadota</taxon>
        <taxon>Alphaproteobacteria</taxon>
        <taxon>Rhodobacterales</taxon>
        <taxon>Roseobacteraceae</taxon>
        <taxon>Salibaculum</taxon>
    </lineage>
</organism>
<dbReference type="AlphaFoldDB" id="A0A2V1P4U5"/>
<evidence type="ECO:0000259" key="1">
    <source>
        <dbReference type="Pfam" id="PF03372"/>
    </source>
</evidence>
<name>A0A2V1P4U5_9RHOB</name>
<dbReference type="SUPFAM" id="SSF56219">
    <property type="entry name" value="DNase I-like"/>
    <property type="match status" value="1"/>
</dbReference>
<dbReference type="Gene3D" id="3.60.10.10">
    <property type="entry name" value="Endonuclease/exonuclease/phosphatase"/>
    <property type="match status" value="1"/>
</dbReference>
<dbReference type="InterPro" id="IPR036691">
    <property type="entry name" value="Endo/exonu/phosph_ase_sf"/>
</dbReference>
<keyword evidence="3" id="KW-1185">Reference proteome</keyword>
<comment type="caution">
    <text evidence="2">The sequence shown here is derived from an EMBL/GenBank/DDBJ whole genome shotgun (WGS) entry which is preliminary data.</text>
</comment>
<dbReference type="Pfam" id="PF03372">
    <property type="entry name" value="Exo_endo_phos"/>
    <property type="match status" value="1"/>
</dbReference>
<dbReference type="InterPro" id="IPR005135">
    <property type="entry name" value="Endo/exonuclease/phosphatase"/>
</dbReference>
<reference evidence="3" key="1">
    <citation type="submission" date="2018-05" db="EMBL/GenBank/DDBJ databases">
        <authorList>
            <person name="Du Z."/>
            <person name="Wang X."/>
        </authorList>
    </citation>
    <scope>NUCLEOTIDE SEQUENCE [LARGE SCALE GENOMIC DNA]</scope>
    <source>
        <strain evidence="3">WDS4C29</strain>
    </source>
</reference>
<dbReference type="CDD" id="cd10283">
    <property type="entry name" value="MnuA_DNase1-like"/>
    <property type="match status" value="1"/>
</dbReference>
<gene>
    <name evidence="2" type="ORF">DFK10_06965</name>
</gene>
<evidence type="ECO:0000313" key="2">
    <source>
        <dbReference type="EMBL" id="PWG17493.1"/>
    </source>
</evidence>
<feature type="domain" description="Endonuclease/exonuclease/phosphatase" evidence="1">
    <location>
        <begin position="64"/>
        <end position="247"/>
    </location>
</feature>
<protein>
    <recommendedName>
        <fullName evidence="1">Endonuclease/exonuclease/phosphatase domain-containing protein</fullName>
    </recommendedName>
</protein>
<proteinExistence type="predicted"/>
<evidence type="ECO:0000313" key="3">
    <source>
        <dbReference type="Proteomes" id="UP000245293"/>
    </source>
</evidence>